<evidence type="ECO:0000256" key="6">
    <source>
        <dbReference type="ARBA" id="ARBA00023136"/>
    </source>
</evidence>
<evidence type="ECO:0000256" key="3">
    <source>
        <dbReference type="ARBA" id="ARBA00022475"/>
    </source>
</evidence>
<dbReference type="InterPro" id="IPR003439">
    <property type="entry name" value="ABC_transporter-like_ATP-bd"/>
</dbReference>
<keyword evidence="4" id="KW-0547">Nucleotide-binding</keyword>
<dbReference type="InterPro" id="IPR030679">
    <property type="entry name" value="ABC_ATPase_HisP-typ"/>
</dbReference>
<proteinExistence type="predicted"/>
<evidence type="ECO:0000256" key="2">
    <source>
        <dbReference type="ARBA" id="ARBA00022448"/>
    </source>
</evidence>
<evidence type="ECO:0000259" key="7">
    <source>
        <dbReference type="PROSITE" id="PS50893"/>
    </source>
</evidence>
<dbReference type="PANTHER" id="PTHR43166:SF35">
    <property type="entry name" value="L-CYSTINE IMPORT ATP-BINDING PROTEIN TCYN"/>
    <property type="match status" value="1"/>
</dbReference>
<dbReference type="Gene3D" id="3.40.50.300">
    <property type="entry name" value="P-loop containing nucleotide triphosphate hydrolases"/>
    <property type="match status" value="1"/>
</dbReference>
<evidence type="ECO:0000256" key="5">
    <source>
        <dbReference type="ARBA" id="ARBA00022840"/>
    </source>
</evidence>
<dbReference type="AlphaFoldDB" id="A0A3P3VXG4"/>
<dbReference type="PIRSF" id="PIRSF039085">
    <property type="entry name" value="ABC_ATPase_HisP"/>
    <property type="match status" value="1"/>
</dbReference>
<evidence type="ECO:0000256" key="4">
    <source>
        <dbReference type="ARBA" id="ARBA00022741"/>
    </source>
</evidence>
<dbReference type="Proteomes" id="UP000274391">
    <property type="component" value="Unassembled WGS sequence"/>
</dbReference>
<accession>A0A3P3VXG4</accession>
<dbReference type="PROSITE" id="PS00211">
    <property type="entry name" value="ABC_TRANSPORTER_1"/>
    <property type="match status" value="1"/>
</dbReference>
<dbReference type="CDD" id="cd03262">
    <property type="entry name" value="ABC_HisP_GlnQ"/>
    <property type="match status" value="1"/>
</dbReference>
<organism evidence="8 9">
    <name type="scientific">Gulosibacter macacae</name>
    <dbReference type="NCBI Taxonomy" id="2488791"/>
    <lineage>
        <taxon>Bacteria</taxon>
        <taxon>Bacillati</taxon>
        <taxon>Actinomycetota</taxon>
        <taxon>Actinomycetes</taxon>
        <taxon>Micrococcales</taxon>
        <taxon>Microbacteriaceae</taxon>
        <taxon>Gulosibacter</taxon>
    </lineage>
</organism>
<dbReference type="InterPro" id="IPR027417">
    <property type="entry name" value="P-loop_NTPase"/>
</dbReference>
<dbReference type="SMART" id="SM00382">
    <property type="entry name" value="AAA"/>
    <property type="match status" value="1"/>
</dbReference>
<dbReference type="PROSITE" id="PS50893">
    <property type="entry name" value="ABC_TRANSPORTER_2"/>
    <property type="match status" value="1"/>
</dbReference>
<keyword evidence="2" id="KW-0813">Transport</keyword>
<dbReference type="PANTHER" id="PTHR43166">
    <property type="entry name" value="AMINO ACID IMPORT ATP-BINDING PROTEIN"/>
    <property type="match status" value="1"/>
</dbReference>
<dbReference type="Pfam" id="PF00005">
    <property type="entry name" value="ABC_tran"/>
    <property type="match status" value="1"/>
</dbReference>
<protein>
    <submittedName>
        <fullName evidence="8">Amino acid ABC transporter ATP-binding protein</fullName>
    </submittedName>
</protein>
<keyword evidence="5 8" id="KW-0067">ATP-binding</keyword>
<dbReference type="OrthoDB" id="9802264at2"/>
<dbReference type="SUPFAM" id="SSF52540">
    <property type="entry name" value="P-loop containing nucleoside triphosphate hydrolases"/>
    <property type="match status" value="1"/>
</dbReference>
<feature type="domain" description="ABC transporter" evidence="7">
    <location>
        <begin position="2"/>
        <end position="239"/>
    </location>
</feature>
<dbReference type="GO" id="GO:0005886">
    <property type="term" value="C:plasma membrane"/>
    <property type="evidence" value="ECO:0007669"/>
    <property type="project" value="UniProtKB-SubCell"/>
</dbReference>
<gene>
    <name evidence="8" type="ORF">EG850_04045</name>
</gene>
<keyword evidence="9" id="KW-1185">Reference proteome</keyword>
<dbReference type="EMBL" id="RQVS01000004">
    <property type="protein sequence ID" value="RRJ87481.1"/>
    <property type="molecule type" value="Genomic_DNA"/>
</dbReference>
<dbReference type="InterPro" id="IPR050086">
    <property type="entry name" value="MetN_ABC_transporter-like"/>
</dbReference>
<evidence type="ECO:0000313" key="8">
    <source>
        <dbReference type="EMBL" id="RRJ87481.1"/>
    </source>
</evidence>
<keyword evidence="6" id="KW-0472">Membrane</keyword>
<dbReference type="InterPro" id="IPR003593">
    <property type="entry name" value="AAA+_ATPase"/>
</dbReference>
<dbReference type="GO" id="GO:0015424">
    <property type="term" value="F:ABC-type amino acid transporter activity"/>
    <property type="evidence" value="ECO:0007669"/>
    <property type="project" value="InterPro"/>
</dbReference>
<dbReference type="RefSeq" id="WP_124970342.1">
    <property type="nucleotide sequence ID" value="NZ_RQVS01000004.1"/>
</dbReference>
<dbReference type="GO" id="GO:0005524">
    <property type="term" value="F:ATP binding"/>
    <property type="evidence" value="ECO:0007669"/>
    <property type="project" value="UniProtKB-KW"/>
</dbReference>
<comment type="subcellular location">
    <subcellularLocation>
        <location evidence="1">Cell membrane</location>
        <topology evidence="1">Peripheral membrane protein</topology>
    </subcellularLocation>
</comment>
<comment type="caution">
    <text evidence="8">The sequence shown here is derived from an EMBL/GenBank/DDBJ whole genome shotgun (WGS) entry which is preliminary data.</text>
</comment>
<evidence type="ECO:0000313" key="9">
    <source>
        <dbReference type="Proteomes" id="UP000274391"/>
    </source>
</evidence>
<name>A0A3P3VXG4_9MICO</name>
<dbReference type="InterPro" id="IPR017871">
    <property type="entry name" value="ABC_transporter-like_CS"/>
</dbReference>
<sequence>MISIANLKKSFGDREILRGLSFELEPGSVTAIVGSSGAGKSTLLRCLNLLEQPDSGQLTLGDLSVDAASASRHDVLAMRRRTAMVFQQFNLFCRKTALENVTEGLRVVRGIEAAEAEQLAREQLDRVGLSGHLDHYPAQLSGGQQQRVGIARALAMEPEVLLLDEPTSALDPELVGEVLATIRQVAANGQTMVLVSHEMNFVRQVANRVLFLEHGELIEDATPDEFFGPHASERTRSFLRDYHLAHGTADYQI</sequence>
<reference evidence="8 9" key="1">
    <citation type="submission" date="2018-11" db="EMBL/GenBank/DDBJ databases">
        <title>YIM 102482-1 draft genome.</title>
        <authorList>
            <person name="Li G."/>
            <person name="Jiang Y."/>
        </authorList>
    </citation>
    <scope>NUCLEOTIDE SEQUENCE [LARGE SCALE GENOMIC DNA]</scope>
    <source>
        <strain evidence="8 9">YIM 102482-1</strain>
    </source>
</reference>
<keyword evidence="3" id="KW-1003">Cell membrane</keyword>
<evidence type="ECO:0000256" key="1">
    <source>
        <dbReference type="ARBA" id="ARBA00004202"/>
    </source>
</evidence>
<dbReference type="GO" id="GO:0016887">
    <property type="term" value="F:ATP hydrolysis activity"/>
    <property type="evidence" value="ECO:0007669"/>
    <property type="project" value="InterPro"/>
</dbReference>